<dbReference type="RefSeq" id="WP_013575138.1">
    <property type="nucleotide sequence ID" value="NC_015061.1"/>
</dbReference>
<dbReference type="AlphaFoldDB" id="A0A0H3F894"/>
<accession>A0A0H3F894</accession>
<dbReference type="Proteomes" id="UP000007257">
    <property type="component" value="Chromosome"/>
</dbReference>
<evidence type="ECO:0000313" key="1">
    <source>
        <dbReference type="EMBL" id="ADW73436.1"/>
    </source>
</evidence>
<reference evidence="1 2" key="2">
    <citation type="journal article" date="2012" name="J. Bacteriol.">
        <title>Complete Genome Sequence of Rahnella sp. Strain Y9602, a Gammaproteobacterium Isolate from Metal- and Radionuclide-Contaminated Soil.</title>
        <authorList>
            <person name="Martinez R.J."/>
            <person name="Bruce D."/>
            <person name="Detter C."/>
            <person name="Goodwin L.A."/>
            <person name="Han J."/>
            <person name="Han C.S."/>
            <person name="Held B."/>
            <person name="Land M.L."/>
            <person name="Mikhailova N."/>
            <person name="Nolan M."/>
            <person name="Pennacchio L."/>
            <person name="Pitluck S."/>
            <person name="Tapia R."/>
            <person name="Woyke T."/>
            <person name="Sobecky P.A."/>
        </authorList>
    </citation>
    <scope>NUCLEOTIDE SEQUENCE [LARGE SCALE GENOMIC DNA]</scope>
    <source>
        <strain evidence="1 2">Y9602</strain>
    </source>
</reference>
<dbReference type="EMBL" id="CP002505">
    <property type="protein sequence ID" value="ADW73436.1"/>
    <property type="molecule type" value="Genomic_DNA"/>
</dbReference>
<dbReference type="InterPro" id="IPR010265">
    <property type="entry name" value="Phage_lambda_TipM"/>
</dbReference>
<evidence type="ECO:0000313" key="2">
    <source>
        <dbReference type="Proteomes" id="UP000007257"/>
    </source>
</evidence>
<sequence>MAIETFTWCPRLNAEADTTFRIRKAQFGDGYNQVAGDGLNAKSQEWTLSFTGNESYISAIKNFLDSHAGKKSFLWTPPLESIGFFRCETYKPTALGNGKYNLDATFMQAFKP</sequence>
<proteinExistence type="predicted"/>
<dbReference type="eggNOG" id="COG4718">
    <property type="taxonomic scope" value="Bacteria"/>
</dbReference>
<reference evidence="2" key="1">
    <citation type="submission" date="2011-01" db="EMBL/GenBank/DDBJ databases">
        <title>Complete sequence of chromosome of Rahnella sp. Y9602.</title>
        <authorList>
            <consortium name="US DOE Joint Genome Institute"/>
            <person name="Lucas S."/>
            <person name="Copeland A."/>
            <person name="Lapidus A."/>
            <person name="Cheng J.-F."/>
            <person name="Goodwin L."/>
            <person name="Pitluck S."/>
            <person name="Lu M."/>
            <person name="Detter J.C."/>
            <person name="Han C."/>
            <person name="Tapia R."/>
            <person name="Land M."/>
            <person name="Hauser L."/>
            <person name="Kyrpides N."/>
            <person name="Ivanova N."/>
            <person name="Ovchinnikova G."/>
            <person name="Pagani I."/>
            <person name="Sobecky P.A."/>
            <person name="Martinez R.J."/>
            <person name="Woyke T."/>
        </authorList>
    </citation>
    <scope>NUCLEOTIDE SEQUENCE [LARGE SCALE GENOMIC DNA]</scope>
    <source>
        <strain evidence="2">Y9602</strain>
    </source>
</reference>
<dbReference type="Pfam" id="PF05939">
    <property type="entry name" value="Phage_min_tail"/>
    <property type="match status" value="1"/>
</dbReference>
<dbReference type="KEGG" id="rah:Rahaq_1818"/>
<gene>
    <name evidence="1" type="ordered locus">Rahaq_1818</name>
</gene>
<protein>
    <submittedName>
        <fullName evidence="1">Minor tail family protein</fullName>
    </submittedName>
</protein>
<name>A0A0H3F894_RAHSY</name>
<organism evidence="1 2">
    <name type="scientific">Rahnella sp. (strain Y9602)</name>
    <dbReference type="NCBI Taxonomy" id="2703885"/>
    <lineage>
        <taxon>Bacteria</taxon>
        <taxon>Pseudomonadati</taxon>
        <taxon>Pseudomonadota</taxon>
        <taxon>Gammaproteobacteria</taxon>
        <taxon>Enterobacterales</taxon>
        <taxon>Yersiniaceae</taxon>
        <taxon>Rahnella</taxon>
    </lineage>
</organism>
<dbReference type="OrthoDB" id="8607203at2"/>
<dbReference type="HOGENOM" id="CLU_142717_0_0_6"/>